<dbReference type="SMART" id="SM00553">
    <property type="entry name" value="SEP"/>
    <property type="match status" value="1"/>
</dbReference>
<dbReference type="SUPFAM" id="SSF54236">
    <property type="entry name" value="Ubiquitin-like"/>
    <property type="match status" value="1"/>
</dbReference>
<keyword evidence="6" id="KW-1185">Reference proteome</keyword>
<accession>A0ABS8T8Y7</accession>
<dbReference type="InterPro" id="IPR012989">
    <property type="entry name" value="SEP_domain"/>
</dbReference>
<dbReference type="InterPro" id="IPR036241">
    <property type="entry name" value="NSFL1C_SEP_dom_sf"/>
</dbReference>
<dbReference type="InterPro" id="IPR029071">
    <property type="entry name" value="Ubiquitin-like_domsf"/>
</dbReference>
<evidence type="ECO:0000313" key="5">
    <source>
        <dbReference type="EMBL" id="MCD7467042.1"/>
    </source>
</evidence>
<evidence type="ECO:0000313" key="6">
    <source>
        <dbReference type="Proteomes" id="UP000823775"/>
    </source>
</evidence>
<evidence type="ECO:0000256" key="2">
    <source>
        <dbReference type="SAM" id="MobiDB-lite"/>
    </source>
</evidence>
<feature type="region of interest" description="Disordered" evidence="2">
    <location>
        <begin position="179"/>
        <end position="226"/>
    </location>
</feature>
<sequence length="305" mass="32789">MSSRDSKKPSRQPSTGRAGGIRTLSDLNRPSAHDSDSDSDNPQEYYTGGEKSGMLVQDPSKQNDVDSIFDRARQMGATQGHLGSVVSSSSSRSFTGTGRTLAGETVPPPAPQPPVSIVHNIIFWRNGFTVNGGPLKRLDDPENASFLESIAKSECPRELAPADTRSQVHCNLIRMDENFTEPEKPQVPFQGVGRTLGSSSTPATSEPPAPAPAPVNTQTPSTGLLDESLPSTSLQLRLEDGTRMVAHFNYHHTVGDIRSFIDASRPSATSAYQLQTVGFPRKILNDPTQTIEQAGLANSVVIQKL</sequence>
<dbReference type="InterPro" id="IPR001012">
    <property type="entry name" value="UBX_dom"/>
</dbReference>
<name>A0ABS8T8Y7_DATST</name>
<evidence type="ECO:0000256" key="1">
    <source>
        <dbReference type="ARBA" id="ARBA00022786"/>
    </source>
</evidence>
<reference evidence="5 6" key="1">
    <citation type="journal article" date="2021" name="BMC Genomics">
        <title>Datura genome reveals duplications of psychoactive alkaloid biosynthetic genes and high mutation rate following tissue culture.</title>
        <authorList>
            <person name="Rajewski A."/>
            <person name="Carter-House D."/>
            <person name="Stajich J."/>
            <person name="Litt A."/>
        </authorList>
    </citation>
    <scope>NUCLEOTIDE SEQUENCE [LARGE SCALE GENOMIC DNA]</scope>
    <source>
        <strain evidence="5">AR-01</strain>
    </source>
</reference>
<proteinExistence type="predicted"/>
<dbReference type="Gene3D" id="3.30.420.210">
    <property type="entry name" value="SEP domain"/>
    <property type="match status" value="1"/>
</dbReference>
<feature type="compositionally biased region" description="Basic and acidic residues" evidence="2">
    <location>
        <begin position="61"/>
        <end position="73"/>
    </location>
</feature>
<dbReference type="Gene3D" id="3.10.20.90">
    <property type="entry name" value="Phosphatidylinositol 3-kinase Catalytic Subunit, Chain A, domain 1"/>
    <property type="match status" value="1"/>
</dbReference>
<feature type="region of interest" description="Disordered" evidence="2">
    <location>
        <begin position="1"/>
        <end position="112"/>
    </location>
</feature>
<dbReference type="Pfam" id="PF00789">
    <property type="entry name" value="UBX"/>
    <property type="match status" value="1"/>
</dbReference>
<dbReference type="SUPFAM" id="SSF102848">
    <property type="entry name" value="NSFL1 (p97 ATPase) cofactor p47, SEP domain"/>
    <property type="match status" value="1"/>
</dbReference>
<dbReference type="EMBL" id="JACEIK010001194">
    <property type="protein sequence ID" value="MCD7467042.1"/>
    <property type="molecule type" value="Genomic_DNA"/>
</dbReference>
<evidence type="ECO:0000259" key="3">
    <source>
        <dbReference type="PROSITE" id="PS50033"/>
    </source>
</evidence>
<gene>
    <name evidence="5" type="primary">PUX3_1</name>
    <name evidence="5" type="ORF">HAX54_004233</name>
</gene>
<organism evidence="5 6">
    <name type="scientific">Datura stramonium</name>
    <name type="common">Jimsonweed</name>
    <name type="synonym">Common thornapple</name>
    <dbReference type="NCBI Taxonomy" id="4076"/>
    <lineage>
        <taxon>Eukaryota</taxon>
        <taxon>Viridiplantae</taxon>
        <taxon>Streptophyta</taxon>
        <taxon>Embryophyta</taxon>
        <taxon>Tracheophyta</taxon>
        <taxon>Spermatophyta</taxon>
        <taxon>Magnoliopsida</taxon>
        <taxon>eudicotyledons</taxon>
        <taxon>Gunneridae</taxon>
        <taxon>Pentapetalae</taxon>
        <taxon>asterids</taxon>
        <taxon>lamiids</taxon>
        <taxon>Solanales</taxon>
        <taxon>Solanaceae</taxon>
        <taxon>Solanoideae</taxon>
        <taxon>Datureae</taxon>
        <taxon>Datura</taxon>
    </lineage>
</organism>
<dbReference type="PROSITE" id="PS50033">
    <property type="entry name" value="UBX"/>
    <property type="match status" value="1"/>
</dbReference>
<dbReference type="PANTHER" id="PTHR23333:SF20">
    <property type="entry name" value="NSFL1 COFACTOR P47"/>
    <property type="match status" value="1"/>
</dbReference>
<feature type="compositionally biased region" description="Low complexity" evidence="2">
    <location>
        <begin position="83"/>
        <end position="100"/>
    </location>
</feature>
<comment type="caution">
    <text evidence="5">The sequence shown here is derived from an EMBL/GenBank/DDBJ whole genome shotgun (WGS) entry which is preliminary data.</text>
</comment>
<keyword evidence="1" id="KW-0833">Ubl conjugation pathway</keyword>
<feature type="domain" description="UBX" evidence="3">
    <location>
        <begin position="227"/>
        <end position="304"/>
    </location>
</feature>
<evidence type="ECO:0000259" key="4">
    <source>
        <dbReference type="PROSITE" id="PS51399"/>
    </source>
</evidence>
<dbReference type="PROSITE" id="PS51399">
    <property type="entry name" value="SEP"/>
    <property type="match status" value="1"/>
</dbReference>
<dbReference type="Proteomes" id="UP000823775">
    <property type="component" value="Unassembled WGS sequence"/>
</dbReference>
<feature type="domain" description="SEP" evidence="4">
    <location>
        <begin position="116"/>
        <end position="180"/>
    </location>
</feature>
<dbReference type="CDD" id="cd01770">
    <property type="entry name" value="UBX_UBXN2"/>
    <property type="match status" value="1"/>
</dbReference>
<dbReference type="SMART" id="SM00166">
    <property type="entry name" value="UBX"/>
    <property type="match status" value="1"/>
</dbReference>
<dbReference type="Pfam" id="PF08059">
    <property type="entry name" value="SEP"/>
    <property type="match status" value="1"/>
</dbReference>
<dbReference type="PANTHER" id="PTHR23333">
    <property type="entry name" value="UBX DOMAIN CONTAINING PROTEIN"/>
    <property type="match status" value="1"/>
</dbReference>
<protein>
    <submittedName>
        <fullName evidence="5">Plant UBX domain-containing protein 3</fullName>
    </submittedName>
</protein>